<dbReference type="GO" id="GO:0004057">
    <property type="term" value="F:arginyl-tRNA--protein transferase activity"/>
    <property type="evidence" value="ECO:0007669"/>
    <property type="project" value="UniProtKB-EC"/>
</dbReference>
<evidence type="ECO:0000256" key="6">
    <source>
        <dbReference type="SAM" id="MobiDB-lite"/>
    </source>
</evidence>
<dbReference type="Proteomes" id="UP001152795">
    <property type="component" value="Unassembled WGS sequence"/>
</dbReference>
<accession>A0A7D9EKF4</accession>
<dbReference type="EMBL" id="CACRXK020007207">
    <property type="protein sequence ID" value="CAB4011608.1"/>
    <property type="molecule type" value="Genomic_DNA"/>
</dbReference>
<keyword evidence="4 5" id="KW-0012">Acyltransferase</keyword>
<comment type="caution">
    <text evidence="7">The sequence shown here is derived from an EMBL/GenBank/DDBJ whole genome shotgun (WGS) entry which is preliminary data.</text>
</comment>
<dbReference type="PANTHER" id="PTHR21367:SF1">
    <property type="entry name" value="ARGINYL-TRNA--PROTEIN TRANSFERASE 1"/>
    <property type="match status" value="1"/>
</dbReference>
<dbReference type="InterPro" id="IPR017137">
    <property type="entry name" value="Arg-tRNA-P_Trfase_1_euk"/>
</dbReference>
<dbReference type="AlphaFoldDB" id="A0A7D9EKF4"/>
<dbReference type="InterPro" id="IPR030700">
    <property type="entry name" value="N-end_Aminoacyl_Trfase"/>
</dbReference>
<dbReference type="GO" id="GO:0005737">
    <property type="term" value="C:cytoplasm"/>
    <property type="evidence" value="ECO:0007669"/>
    <property type="project" value="TreeGrafter"/>
</dbReference>
<name>A0A7D9EKF4_PARCT</name>
<dbReference type="PIRSF" id="PIRSF037207">
    <property type="entry name" value="ATE1_euk"/>
    <property type="match status" value="1"/>
</dbReference>
<feature type="region of interest" description="Disordered" evidence="6">
    <location>
        <begin position="103"/>
        <end position="186"/>
    </location>
</feature>
<proteinExistence type="inferred from homology"/>
<protein>
    <recommendedName>
        <fullName evidence="5">Arginyl-tRNA--protein transferase 1</fullName>
        <shortName evidence="5">Arginyltransferase 1</shortName>
        <shortName evidence="5">R-transferase 1</shortName>
        <ecNumber evidence="5">2.3.2.8</ecNumber>
    </recommendedName>
    <alternativeName>
        <fullName evidence="5">Arginine-tRNA--protein transferase 1</fullName>
    </alternativeName>
</protein>
<dbReference type="Pfam" id="PF04376">
    <property type="entry name" value="ATE_N"/>
    <property type="match status" value="1"/>
</dbReference>
<dbReference type="OrthoDB" id="74183at2759"/>
<keyword evidence="3 5" id="KW-0833">Ubl conjugation pathway</keyword>
<evidence type="ECO:0000256" key="4">
    <source>
        <dbReference type="ARBA" id="ARBA00023315"/>
    </source>
</evidence>
<comment type="function">
    <text evidence="5">Involved in the post-translational conjugation of arginine to the N-terminal aspartate or glutamate of a protein. This arginylation is required for degradation of the protein via the ubiquitin pathway.</text>
</comment>
<sequence>MERQISIVEYFYDEDGEESKGSRCGYCKSSGTSISQGMWGHQVSCQDYQDLIDRGWRRSGKYLYKANMKKTCCPLYTIRCDATEFKPSKSHKKLMKKVAKFLNDTPTGTTEQTQETHKEKNTPASLQVTEEVEKEKSQLQTENKSIGADPNKPKCRKAKEIRAERKRQKLAAKGIEMSEQPKETKEQEGKTLEELIAAQLPTDQSIHKLEVKLVKVDMDDDEFQTTLKESHRVFRKYQMNIHDDEPFDCGFEQYKRFLVDSPLVFEKNSSAPTTGWGSFHEQFFLDGKLIAVGVLDILPYCISSVYFYYDTDYSFLSLGVYSALRELHLTKELNKSSSDLKYYYMGFYVHSCPKMKYKGQYSPSYLVCPETYSWIPIEKCAPKLDVEKYSRLDETDKEDAVVDINTVRVLVSQAGLMSYVTYKSRFKSKNDEDEVKQYAQLVGPLVAPRMALYRH</sequence>
<dbReference type="InterPro" id="IPR016181">
    <property type="entry name" value="Acyl_CoA_acyltransferase"/>
</dbReference>
<evidence type="ECO:0000256" key="1">
    <source>
        <dbReference type="ARBA" id="ARBA00009991"/>
    </source>
</evidence>
<dbReference type="Pfam" id="PF04377">
    <property type="entry name" value="ATE_C"/>
    <property type="match status" value="1"/>
</dbReference>
<dbReference type="InterPro" id="IPR007471">
    <property type="entry name" value="N-end_Aminoacyl_Trfase_N"/>
</dbReference>
<keyword evidence="2 5" id="KW-0808">Transferase</keyword>
<reference evidence="7" key="1">
    <citation type="submission" date="2020-04" db="EMBL/GenBank/DDBJ databases">
        <authorList>
            <person name="Alioto T."/>
            <person name="Alioto T."/>
            <person name="Gomez Garrido J."/>
        </authorList>
    </citation>
    <scope>NUCLEOTIDE SEQUENCE</scope>
    <source>
        <strain evidence="7">A484AB</strain>
    </source>
</reference>
<evidence type="ECO:0000256" key="2">
    <source>
        <dbReference type="ARBA" id="ARBA00022679"/>
    </source>
</evidence>
<evidence type="ECO:0000256" key="5">
    <source>
        <dbReference type="PIRNR" id="PIRNR037207"/>
    </source>
</evidence>
<keyword evidence="8" id="KW-1185">Reference proteome</keyword>
<dbReference type="EC" id="2.3.2.8" evidence="5"/>
<dbReference type="InterPro" id="IPR007472">
    <property type="entry name" value="N-end_Aminoacyl_Trfase_C"/>
</dbReference>
<evidence type="ECO:0000256" key="3">
    <source>
        <dbReference type="ARBA" id="ARBA00022786"/>
    </source>
</evidence>
<dbReference type="SUPFAM" id="SSF55729">
    <property type="entry name" value="Acyl-CoA N-acyltransferases (Nat)"/>
    <property type="match status" value="1"/>
</dbReference>
<dbReference type="PANTHER" id="PTHR21367">
    <property type="entry name" value="ARGININE-TRNA-PROTEIN TRANSFERASE 1"/>
    <property type="match status" value="1"/>
</dbReference>
<comment type="similarity">
    <text evidence="1 5">Belongs to the R-transferase family.</text>
</comment>
<organism evidence="7 8">
    <name type="scientific">Paramuricea clavata</name>
    <name type="common">Red gorgonian</name>
    <name type="synonym">Violescent sea-whip</name>
    <dbReference type="NCBI Taxonomy" id="317549"/>
    <lineage>
        <taxon>Eukaryota</taxon>
        <taxon>Metazoa</taxon>
        <taxon>Cnidaria</taxon>
        <taxon>Anthozoa</taxon>
        <taxon>Octocorallia</taxon>
        <taxon>Malacalcyonacea</taxon>
        <taxon>Plexauridae</taxon>
        <taxon>Paramuricea</taxon>
    </lineage>
</organism>
<evidence type="ECO:0000313" key="7">
    <source>
        <dbReference type="EMBL" id="CAB4011608.1"/>
    </source>
</evidence>
<evidence type="ECO:0000313" key="8">
    <source>
        <dbReference type="Proteomes" id="UP001152795"/>
    </source>
</evidence>
<comment type="catalytic activity">
    <reaction evidence="5">
        <text>an N-terminal L-alpha-aminoacyl-[protein] + L-arginyl-tRNA(Arg) = an N-terminal L-arginyl-L-aminoacyl-[protein] + tRNA(Arg) + H(+)</text>
        <dbReference type="Rhea" id="RHEA:10208"/>
        <dbReference type="Rhea" id="RHEA-COMP:9658"/>
        <dbReference type="Rhea" id="RHEA-COMP:9673"/>
        <dbReference type="Rhea" id="RHEA-COMP:10636"/>
        <dbReference type="Rhea" id="RHEA-COMP:10638"/>
        <dbReference type="ChEBI" id="CHEBI:15378"/>
        <dbReference type="ChEBI" id="CHEBI:78442"/>
        <dbReference type="ChEBI" id="CHEBI:78513"/>
        <dbReference type="ChEBI" id="CHEBI:78597"/>
        <dbReference type="ChEBI" id="CHEBI:83562"/>
        <dbReference type="EC" id="2.3.2.8"/>
    </reaction>
</comment>
<gene>
    <name evidence="7" type="ORF">PACLA_8A048942</name>
</gene>